<dbReference type="EMBL" id="QPJD01000009">
    <property type="protein sequence ID" value="RCW46515.1"/>
    <property type="molecule type" value="Genomic_DNA"/>
</dbReference>
<dbReference type="NCBIfam" id="TIGR00350">
    <property type="entry name" value="lytR_cpsA_psr"/>
    <property type="match status" value="1"/>
</dbReference>
<keyword evidence="5" id="KW-1185">Reference proteome</keyword>
<comment type="caution">
    <text evidence="4">The sequence shown here is derived from an EMBL/GenBank/DDBJ whole genome shotgun (WGS) entry which is preliminary data.</text>
</comment>
<reference evidence="4 5" key="1">
    <citation type="submission" date="2018-07" db="EMBL/GenBank/DDBJ databases">
        <title>Genomic Encyclopedia of Type Strains, Phase III (KMG-III): the genomes of soil and plant-associated and newly described type strains.</title>
        <authorList>
            <person name="Whitman W."/>
        </authorList>
    </citation>
    <scope>NUCLEOTIDE SEQUENCE [LARGE SCALE GENOMIC DNA]</scope>
    <source>
        <strain evidence="4 5">CECT 7506</strain>
    </source>
</reference>
<gene>
    <name evidence="4" type="ORF">DFP97_109160</name>
</gene>
<protein>
    <submittedName>
        <fullName evidence="4">LytR family transcriptional attenuator</fullName>
    </submittedName>
</protein>
<dbReference type="RefSeq" id="WP_114381155.1">
    <property type="nucleotide sequence ID" value="NZ_QPJD01000009.1"/>
</dbReference>
<dbReference type="InterPro" id="IPR050922">
    <property type="entry name" value="LytR/CpsA/Psr_CW_biosynth"/>
</dbReference>
<dbReference type="Proteomes" id="UP000252415">
    <property type="component" value="Unassembled WGS sequence"/>
</dbReference>
<proteinExistence type="inferred from homology"/>
<dbReference type="PANTHER" id="PTHR33392">
    <property type="entry name" value="POLYISOPRENYL-TEICHOIC ACID--PEPTIDOGLYCAN TEICHOIC ACID TRANSFERASE TAGU"/>
    <property type="match status" value="1"/>
</dbReference>
<dbReference type="Pfam" id="PF03816">
    <property type="entry name" value="LytR_cpsA_psr"/>
    <property type="match status" value="1"/>
</dbReference>
<sequence length="347" mass="37755">MSQGSTSLPPRSGARQPVKAKKQKPPKKRSVVKTFLVLLFGLLLIVAAALAYVVFKTNDALDTIGTDNNSVVIPAGESVKEKAVAIALLGLDSRAHGGGLNTDVMMVAVLNPNTKSATVVSIPRDSKIDVDGYKERKANEFYAAFYNSAKKEGMETEAAQADAKQHVRTVLGELFGIEVKYTAVINFQGFADVVNALGGVEVDVDMRMKYTDSQDGTNIDLQEGVQVLDGDKALDFVRYRKSNDGKNMSSDFDRNKRQSEVIGALVDKMKSLSGAAKLGSVIEAVGNNMKMDMPSNEIKNLLQEYFGISRSDVTFIPLEGNWRSPYVYLDDVKLDEARAALKAKMAE</sequence>
<feature type="domain" description="Cell envelope-related transcriptional attenuator" evidence="3">
    <location>
        <begin position="101"/>
        <end position="271"/>
    </location>
</feature>
<evidence type="ECO:0000256" key="2">
    <source>
        <dbReference type="SAM" id="MobiDB-lite"/>
    </source>
</evidence>
<dbReference type="Gene3D" id="3.40.630.190">
    <property type="entry name" value="LCP protein"/>
    <property type="match status" value="1"/>
</dbReference>
<dbReference type="InterPro" id="IPR004474">
    <property type="entry name" value="LytR_CpsA_psr"/>
</dbReference>
<comment type="similarity">
    <text evidence="1">Belongs to the LytR/CpsA/Psr (LCP) family.</text>
</comment>
<accession>A0A368W3B5</accession>
<name>A0A368W3B5_9BACL</name>
<evidence type="ECO:0000313" key="5">
    <source>
        <dbReference type="Proteomes" id="UP000252415"/>
    </source>
</evidence>
<feature type="region of interest" description="Disordered" evidence="2">
    <location>
        <begin position="1"/>
        <end position="26"/>
    </location>
</feature>
<evidence type="ECO:0000256" key="1">
    <source>
        <dbReference type="ARBA" id="ARBA00006068"/>
    </source>
</evidence>
<dbReference type="AlphaFoldDB" id="A0A368W3B5"/>
<evidence type="ECO:0000313" key="4">
    <source>
        <dbReference type="EMBL" id="RCW46515.1"/>
    </source>
</evidence>
<evidence type="ECO:0000259" key="3">
    <source>
        <dbReference type="Pfam" id="PF03816"/>
    </source>
</evidence>
<dbReference type="OrthoDB" id="27330at2"/>
<organism evidence="4 5">
    <name type="scientific">Paenibacillus prosopidis</name>
    <dbReference type="NCBI Taxonomy" id="630520"/>
    <lineage>
        <taxon>Bacteria</taxon>
        <taxon>Bacillati</taxon>
        <taxon>Bacillota</taxon>
        <taxon>Bacilli</taxon>
        <taxon>Bacillales</taxon>
        <taxon>Paenibacillaceae</taxon>
        <taxon>Paenibacillus</taxon>
    </lineage>
</organism>
<dbReference type="PANTHER" id="PTHR33392:SF6">
    <property type="entry name" value="POLYISOPRENYL-TEICHOIC ACID--PEPTIDOGLYCAN TEICHOIC ACID TRANSFERASE TAGU"/>
    <property type="match status" value="1"/>
</dbReference>